<dbReference type="SMART" id="SM00714">
    <property type="entry name" value="LITAF"/>
    <property type="match status" value="1"/>
</dbReference>
<evidence type="ECO:0000259" key="1">
    <source>
        <dbReference type="PROSITE" id="PS51837"/>
    </source>
</evidence>
<proteinExistence type="predicted"/>
<reference evidence="2" key="1">
    <citation type="submission" date="2022-07" db="EMBL/GenBank/DDBJ databases">
        <title>Phylogenomic reconstructions and comparative analyses of Kickxellomycotina fungi.</title>
        <authorList>
            <person name="Reynolds N.K."/>
            <person name="Stajich J.E."/>
            <person name="Barry K."/>
            <person name="Grigoriev I.V."/>
            <person name="Crous P."/>
            <person name="Smith M.E."/>
        </authorList>
    </citation>
    <scope>NUCLEOTIDE SEQUENCE</scope>
    <source>
        <strain evidence="2">IMI 214461</strain>
    </source>
</reference>
<protein>
    <recommendedName>
        <fullName evidence="1">LITAF domain-containing protein</fullName>
    </recommendedName>
</protein>
<name>A0A9W8B9Y0_9FUNG</name>
<sequence>MEVTTEAMEEATVEANMADMAEANMEAITEVIMEQHGRQNKYSKSSVFVPNDWDFKSTKGGMTELISRVAQQIDKQFIGSEYGGGGHGSVHGSKYGKGSKSHKGMHDSMVSVAHDPFGMFMPGGLGFMNRHDGHARVGKKSVPTICPRCDKQVITLVKRRPDSTNVIATVGAVALGVIFKMPKTLLPLALLPMQLKSLHKTTHYCPRCNFKLGKHIKISIPVD</sequence>
<dbReference type="OrthoDB" id="5554442at2759"/>
<organism evidence="2 3">
    <name type="scientific">Coemansia thaxteri</name>
    <dbReference type="NCBI Taxonomy" id="2663907"/>
    <lineage>
        <taxon>Eukaryota</taxon>
        <taxon>Fungi</taxon>
        <taxon>Fungi incertae sedis</taxon>
        <taxon>Zoopagomycota</taxon>
        <taxon>Kickxellomycotina</taxon>
        <taxon>Kickxellomycetes</taxon>
        <taxon>Kickxellales</taxon>
        <taxon>Kickxellaceae</taxon>
        <taxon>Coemansia</taxon>
    </lineage>
</organism>
<dbReference type="Pfam" id="PF10601">
    <property type="entry name" value="zf-LITAF-like"/>
    <property type="match status" value="1"/>
</dbReference>
<gene>
    <name evidence="2" type="ORF">H4R26_005830</name>
</gene>
<dbReference type="InterPro" id="IPR006629">
    <property type="entry name" value="LITAF"/>
</dbReference>
<dbReference type="Proteomes" id="UP001150907">
    <property type="component" value="Unassembled WGS sequence"/>
</dbReference>
<evidence type="ECO:0000313" key="3">
    <source>
        <dbReference type="Proteomes" id="UP001150907"/>
    </source>
</evidence>
<dbReference type="EMBL" id="JANBQF010001340">
    <property type="protein sequence ID" value="KAJ1997447.1"/>
    <property type="molecule type" value="Genomic_DNA"/>
</dbReference>
<evidence type="ECO:0000313" key="2">
    <source>
        <dbReference type="EMBL" id="KAJ1997447.1"/>
    </source>
</evidence>
<dbReference type="PROSITE" id="PS51837">
    <property type="entry name" value="LITAF"/>
    <property type="match status" value="1"/>
</dbReference>
<comment type="caution">
    <text evidence="2">The sequence shown here is derived from an EMBL/GenBank/DDBJ whole genome shotgun (WGS) entry which is preliminary data.</text>
</comment>
<keyword evidence="3" id="KW-1185">Reference proteome</keyword>
<dbReference type="AlphaFoldDB" id="A0A9W8B9Y0"/>
<accession>A0A9W8B9Y0</accession>
<feature type="domain" description="LITAF" evidence="1">
    <location>
        <begin position="125"/>
        <end position="217"/>
    </location>
</feature>